<dbReference type="InterPro" id="IPR037126">
    <property type="entry name" value="PdaC/RsiV-like_sf"/>
</dbReference>
<dbReference type="EMBL" id="SMMX01000004">
    <property type="protein sequence ID" value="TDA22511.1"/>
    <property type="molecule type" value="Genomic_DNA"/>
</dbReference>
<proteinExistence type="predicted"/>
<dbReference type="AlphaFoldDB" id="A0A4R4FGB4"/>
<dbReference type="RefSeq" id="WP_132276653.1">
    <property type="nucleotide sequence ID" value="NZ_SMMX01000004.1"/>
</dbReference>
<reference evidence="1 2" key="1">
    <citation type="journal article" date="2016" name="Nat. Microbiol.">
        <title>The Mouse Intestinal Bacterial Collection (miBC) provides host-specific insight into cultured diversity and functional potential of the gut microbiota.</title>
        <authorList>
            <person name="Lagkouvardos I."/>
            <person name="Pukall R."/>
            <person name="Abt B."/>
            <person name="Foesel B.U."/>
            <person name="Meier-Kolthoff J.P."/>
            <person name="Kumar N."/>
            <person name="Bresciani A."/>
            <person name="Martinez I."/>
            <person name="Just S."/>
            <person name="Ziegler C."/>
            <person name="Brugiroux S."/>
            <person name="Garzetti D."/>
            <person name="Wenning M."/>
            <person name="Bui T.P."/>
            <person name="Wang J."/>
            <person name="Hugenholtz F."/>
            <person name="Plugge C.M."/>
            <person name="Peterson D.A."/>
            <person name="Hornef M.W."/>
            <person name="Baines J.F."/>
            <person name="Smidt H."/>
            <person name="Walter J."/>
            <person name="Kristiansen K."/>
            <person name="Nielsen H.B."/>
            <person name="Haller D."/>
            <person name="Overmann J."/>
            <person name="Stecher B."/>
            <person name="Clavel T."/>
        </authorList>
    </citation>
    <scope>NUCLEOTIDE SEQUENCE [LARGE SCALE GENOMIC DNA]</scope>
    <source>
        <strain evidence="1 2">DSM 28560</strain>
    </source>
</reference>
<comment type="caution">
    <text evidence="1">The sequence shown here is derived from an EMBL/GenBank/DDBJ whole genome shotgun (WGS) entry which is preliminary data.</text>
</comment>
<dbReference type="Proteomes" id="UP000295710">
    <property type="component" value="Unassembled WGS sequence"/>
</dbReference>
<sequence length="80" mass="8602">MNAGGKLVIVFNQGDVAPMSEGMVEFTVSDAAIADILIEKSSNNNDAPLTHSLMGLFVFTFLSSSYTPKVRIPLSYETVC</sequence>
<protein>
    <submittedName>
        <fullName evidence="1">DUF3298 domain-containing protein</fullName>
    </submittedName>
</protein>
<evidence type="ECO:0000313" key="2">
    <source>
        <dbReference type="Proteomes" id="UP000295710"/>
    </source>
</evidence>
<accession>A0A4R4FGB4</accession>
<organism evidence="1 2">
    <name type="scientific">Extibacter muris</name>
    <dbReference type="NCBI Taxonomy" id="1796622"/>
    <lineage>
        <taxon>Bacteria</taxon>
        <taxon>Bacillati</taxon>
        <taxon>Bacillota</taxon>
        <taxon>Clostridia</taxon>
        <taxon>Lachnospirales</taxon>
        <taxon>Lachnospiraceae</taxon>
        <taxon>Extibacter</taxon>
    </lineage>
</organism>
<gene>
    <name evidence="1" type="ORF">E1963_06140</name>
</gene>
<name>A0A4R4FGB4_9FIRM</name>
<keyword evidence="2" id="KW-1185">Reference proteome</keyword>
<evidence type="ECO:0000313" key="1">
    <source>
        <dbReference type="EMBL" id="TDA22511.1"/>
    </source>
</evidence>
<dbReference type="Gene3D" id="3.90.640.20">
    <property type="entry name" value="Heat-shock cognate protein, ATPase"/>
    <property type="match status" value="1"/>
</dbReference>